<keyword evidence="2" id="KW-0449">Lipoprotein</keyword>
<accession>A0AA97I258</accession>
<name>A0AA97I258_9SPHN</name>
<keyword evidence="3" id="KW-1185">Reference proteome</keyword>
<proteinExistence type="predicted"/>
<dbReference type="EMBL" id="CP136594">
    <property type="protein sequence ID" value="WOE75903.1"/>
    <property type="molecule type" value="Genomic_DNA"/>
</dbReference>
<dbReference type="PANTHER" id="PTHR38013:SF1">
    <property type="entry name" value="GLYCOPROTEIN_POLYSACCHARIDE METABOLISM"/>
    <property type="match status" value="1"/>
</dbReference>
<evidence type="ECO:0000256" key="1">
    <source>
        <dbReference type="SAM" id="SignalP"/>
    </source>
</evidence>
<reference evidence="2 3" key="1">
    <citation type="submission" date="2023-10" db="EMBL/GenBank/DDBJ databases">
        <title>Complete genome sequence of a Sphingomonadaceae bacterium.</title>
        <authorList>
            <person name="Yan C."/>
        </authorList>
    </citation>
    <scope>NUCLEOTIDE SEQUENCE [LARGE SCALE GENOMIC DNA]</scope>
    <source>
        <strain evidence="2 3">SCSIO 66989</strain>
    </source>
</reference>
<organism evidence="2 3">
    <name type="scientific">Alterisphingorhabdus coralli</name>
    <dbReference type="NCBI Taxonomy" id="3071408"/>
    <lineage>
        <taxon>Bacteria</taxon>
        <taxon>Pseudomonadati</taxon>
        <taxon>Pseudomonadota</taxon>
        <taxon>Alphaproteobacteria</taxon>
        <taxon>Sphingomonadales</taxon>
        <taxon>Sphingomonadaceae</taxon>
        <taxon>Alterisphingorhabdus (ex Yan et al. 2024)</taxon>
    </lineage>
</organism>
<dbReference type="PROSITE" id="PS51257">
    <property type="entry name" value="PROKAR_LIPOPROTEIN"/>
    <property type="match status" value="1"/>
</dbReference>
<dbReference type="Pfam" id="PF09619">
    <property type="entry name" value="YscW"/>
    <property type="match status" value="1"/>
</dbReference>
<protein>
    <submittedName>
        <fullName evidence="2">YbaY family lipoprotein</fullName>
    </submittedName>
</protein>
<dbReference type="InterPro" id="IPR039366">
    <property type="entry name" value="Pilotin"/>
</dbReference>
<evidence type="ECO:0000313" key="2">
    <source>
        <dbReference type="EMBL" id="WOE75903.1"/>
    </source>
</evidence>
<dbReference type="Proteomes" id="UP001302429">
    <property type="component" value="Chromosome"/>
</dbReference>
<dbReference type="KEGG" id="acoa:RB602_04085"/>
<dbReference type="InterPro" id="IPR053196">
    <property type="entry name" value="Lipoprotein_YbaY-like"/>
</dbReference>
<dbReference type="RefSeq" id="WP_317083195.1">
    <property type="nucleotide sequence ID" value="NZ_CP136594.1"/>
</dbReference>
<feature type="chain" id="PRO_5041699838" evidence="1">
    <location>
        <begin position="28"/>
        <end position="156"/>
    </location>
</feature>
<keyword evidence="1" id="KW-0732">Signal</keyword>
<evidence type="ECO:0000313" key="3">
    <source>
        <dbReference type="Proteomes" id="UP001302429"/>
    </source>
</evidence>
<dbReference type="AlphaFoldDB" id="A0AA97I258"/>
<sequence>MRKSCSFKAIAISGLAISVLLSGCATVSESGTEAATSAAAQNPSGKTIVTGMATYRERIALQPGSELSVVLLDSSFDDPLANLFAGTNVPITDQQVPVPFSLTIDHDRVIPGDSYEVRGIIRGPDGAIRWRTQQPKPVDLSLEKQDVGTIMLIAAE</sequence>
<gene>
    <name evidence="2" type="ORF">RB602_04085</name>
</gene>
<feature type="signal peptide" evidence="1">
    <location>
        <begin position="1"/>
        <end position="27"/>
    </location>
</feature>
<dbReference type="PANTHER" id="PTHR38013">
    <property type="entry name" value="GLYCOPROTEIN/POLYSACCHARIDE METABOLISM"/>
    <property type="match status" value="1"/>
</dbReference>